<sequence>MKSFKVVDLKIAQDNNFIILDVIDGIIINKETKEDPWLIEVQTSEDFISLLESQVGDEIKALVTITRPNNQPAQFIGKFLEINKLEDSISILFLGNLIVQDPNYAEDLLENLMKEGYTGGALLNEFKARMDAQEEIKTSE</sequence>
<dbReference type="EMBL" id="JBHUOQ010000003">
    <property type="protein sequence ID" value="MFD2830690.1"/>
    <property type="molecule type" value="Genomic_DNA"/>
</dbReference>
<name>A0ABW5WV68_9STAP</name>
<dbReference type="Pfam" id="PF14183">
    <property type="entry name" value="YwpF"/>
    <property type="match status" value="1"/>
</dbReference>
<gene>
    <name evidence="1" type="ORF">ACFSX4_09460</name>
</gene>
<dbReference type="Proteomes" id="UP001597519">
    <property type="component" value="Unassembled WGS sequence"/>
</dbReference>
<proteinExistence type="predicted"/>
<organism evidence="1 2">
    <name type="scientific">Corticicoccus populi</name>
    <dbReference type="NCBI Taxonomy" id="1812821"/>
    <lineage>
        <taxon>Bacteria</taxon>
        <taxon>Bacillati</taxon>
        <taxon>Bacillota</taxon>
        <taxon>Bacilli</taxon>
        <taxon>Bacillales</taxon>
        <taxon>Staphylococcaceae</taxon>
        <taxon>Corticicoccus</taxon>
    </lineage>
</organism>
<accession>A0ABW5WV68</accession>
<evidence type="ECO:0000313" key="1">
    <source>
        <dbReference type="EMBL" id="MFD2830690.1"/>
    </source>
</evidence>
<reference evidence="2" key="1">
    <citation type="journal article" date="2019" name="Int. J. Syst. Evol. Microbiol.">
        <title>The Global Catalogue of Microorganisms (GCM) 10K type strain sequencing project: providing services to taxonomists for standard genome sequencing and annotation.</title>
        <authorList>
            <consortium name="The Broad Institute Genomics Platform"/>
            <consortium name="The Broad Institute Genome Sequencing Center for Infectious Disease"/>
            <person name="Wu L."/>
            <person name="Ma J."/>
        </authorList>
    </citation>
    <scope>NUCLEOTIDE SEQUENCE [LARGE SCALE GENOMIC DNA]</scope>
    <source>
        <strain evidence="2">KCTC 33575</strain>
    </source>
</reference>
<protein>
    <submittedName>
        <fullName evidence="1">YwpF family protein</fullName>
    </submittedName>
</protein>
<dbReference type="InterPro" id="IPR025573">
    <property type="entry name" value="YwpF"/>
</dbReference>
<comment type="caution">
    <text evidence="1">The sequence shown here is derived from an EMBL/GenBank/DDBJ whole genome shotgun (WGS) entry which is preliminary data.</text>
</comment>
<dbReference type="RefSeq" id="WP_377773958.1">
    <property type="nucleotide sequence ID" value="NZ_JBHUOQ010000003.1"/>
</dbReference>
<keyword evidence="2" id="KW-1185">Reference proteome</keyword>
<evidence type="ECO:0000313" key="2">
    <source>
        <dbReference type="Proteomes" id="UP001597519"/>
    </source>
</evidence>